<organism evidence="2 3">
    <name type="scientific">Virgibacillus subterraneus</name>
    <dbReference type="NCBI Taxonomy" id="621109"/>
    <lineage>
        <taxon>Bacteria</taxon>
        <taxon>Bacillati</taxon>
        <taxon>Bacillota</taxon>
        <taxon>Bacilli</taxon>
        <taxon>Bacillales</taxon>
        <taxon>Bacillaceae</taxon>
        <taxon>Virgibacillus</taxon>
    </lineage>
</organism>
<protein>
    <recommendedName>
        <fullName evidence="4">DUF1643 domain-containing protein</fullName>
    </recommendedName>
</protein>
<gene>
    <name evidence="2" type="ORF">SAMN05216232_0359</name>
</gene>
<keyword evidence="3" id="KW-1185">Reference proteome</keyword>
<evidence type="ECO:0000256" key="1">
    <source>
        <dbReference type="SAM" id="Phobius"/>
    </source>
</evidence>
<dbReference type="Pfam" id="PF07799">
    <property type="entry name" value="DUF1643"/>
    <property type="match status" value="1"/>
</dbReference>
<name>A0A1H8ZBE9_9BACI</name>
<dbReference type="RefSeq" id="WP_092501786.1">
    <property type="nucleotide sequence ID" value="NZ_FOEH01000001.1"/>
</dbReference>
<dbReference type="EMBL" id="FOEH01000001">
    <property type="protein sequence ID" value="SEP61557.1"/>
    <property type="molecule type" value="Genomic_DNA"/>
</dbReference>
<keyword evidence="1" id="KW-0472">Membrane</keyword>
<evidence type="ECO:0000313" key="3">
    <source>
        <dbReference type="Proteomes" id="UP000198733"/>
    </source>
</evidence>
<keyword evidence="1" id="KW-1133">Transmembrane helix</keyword>
<comment type="caution">
    <text evidence="2">The sequence shown here is derived from an EMBL/GenBank/DDBJ whole genome shotgun (WGS) entry which is preliminary data.</text>
</comment>
<evidence type="ECO:0008006" key="4">
    <source>
        <dbReference type="Google" id="ProtNLM"/>
    </source>
</evidence>
<reference evidence="2 3" key="1">
    <citation type="submission" date="2016-10" db="EMBL/GenBank/DDBJ databases">
        <authorList>
            <person name="Varghese N."/>
            <person name="Submissions S."/>
        </authorList>
    </citation>
    <scope>NUCLEOTIDE SEQUENCE [LARGE SCALE GENOMIC DNA]</scope>
    <source>
        <strain evidence="2 3">CGMCC 1.7734</strain>
    </source>
</reference>
<proteinExistence type="predicted"/>
<dbReference type="Proteomes" id="UP000198733">
    <property type="component" value="Unassembled WGS sequence"/>
</dbReference>
<evidence type="ECO:0000313" key="2">
    <source>
        <dbReference type="EMBL" id="SEP61557.1"/>
    </source>
</evidence>
<feature type="transmembrane region" description="Helical" evidence="1">
    <location>
        <begin position="58"/>
        <end position="79"/>
    </location>
</feature>
<sequence length="173" mass="20568">MKIKSIIHSEAEFSKDRAKTHRYLLKKVWDNKKPMATIVMLNPRGETDALYLDKSVMLFMNFCIGAKYGGMFIVNLWSYRTQSEKELIRIAYSKRRDVNTDNWIRHAVNESEKLYIGWGSNKNRNKRINQFKELLNRCKKINIVRLNTEDDRMVHLSRSTVNKKERIITIDQI</sequence>
<accession>A0A1H8ZBE9</accession>
<keyword evidence="1" id="KW-0812">Transmembrane</keyword>
<dbReference type="InterPro" id="IPR012441">
    <property type="entry name" value="DUF1643"/>
</dbReference>